<gene>
    <name evidence="2" type="ORF">FQ377_13800</name>
</gene>
<dbReference type="Pfam" id="PF26526">
    <property type="entry name" value="DUF8175"/>
    <property type="match status" value="1"/>
</dbReference>
<organism evidence="2 3">
    <name type="scientific">Arthrobacter echini</name>
    <dbReference type="NCBI Taxonomy" id="1529066"/>
    <lineage>
        <taxon>Bacteria</taxon>
        <taxon>Bacillati</taxon>
        <taxon>Actinomycetota</taxon>
        <taxon>Actinomycetes</taxon>
        <taxon>Micrococcales</taxon>
        <taxon>Micrococcaceae</taxon>
        <taxon>Arthrobacter</taxon>
    </lineage>
</organism>
<name>A0A5D0XJF4_9MICC</name>
<evidence type="ECO:0000313" key="2">
    <source>
        <dbReference type="EMBL" id="TYC96597.1"/>
    </source>
</evidence>
<comment type="caution">
    <text evidence="2">The sequence shown here is derived from an EMBL/GenBank/DDBJ whole genome shotgun (WGS) entry which is preliminary data.</text>
</comment>
<feature type="domain" description="DUF8175" evidence="1">
    <location>
        <begin position="4"/>
        <end position="144"/>
    </location>
</feature>
<proteinExistence type="predicted"/>
<dbReference type="EMBL" id="VSLD01000011">
    <property type="protein sequence ID" value="TYC96597.1"/>
    <property type="molecule type" value="Genomic_DNA"/>
</dbReference>
<protein>
    <recommendedName>
        <fullName evidence="1">DUF8175 domain-containing protein</fullName>
    </recommendedName>
</protein>
<keyword evidence="3" id="KW-1185">Reference proteome</keyword>
<reference evidence="2 3" key="1">
    <citation type="submission" date="2019-08" db="EMBL/GenBank/DDBJ databases">
        <title>Genone of Arthrobacter echini P9.</title>
        <authorList>
            <person name="Bowman J.P."/>
        </authorList>
    </citation>
    <scope>NUCLEOTIDE SEQUENCE [LARGE SCALE GENOMIC DNA]</scope>
    <source>
        <strain evidence="2 3">P9</strain>
    </source>
</reference>
<dbReference type="Proteomes" id="UP000323410">
    <property type="component" value="Unassembled WGS sequence"/>
</dbReference>
<dbReference type="AlphaFoldDB" id="A0A5D0XJF4"/>
<evidence type="ECO:0000259" key="1">
    <source>
        <dbReference type="Pfam" id="PF26526"/>
    </source>
</evidence>
<dbReference type="InterPro" id="IPR058488">
    <property type="entry name" value="DUF8175"/>
</dbReference>
<accession>A0A5D0XJF4</accession>
<evidence type="ECO:0000313" key="3">
    <source>
        <dbReference type="Proteomes" id="UP000323410"/>
    </source>
</evidence>
<sequence length="166" mass="17834">MPEMPDDLRWEAEAGWTWPVSDTYGPTQDKDGYGVCFARSPLGAALMGVSLIVESNLGSQPEAIELYVMESPGKEVYRKTLAGEAPETDPGVFSGFIVDSFTPDEAQITLVVSVPGSPTGYAGIPETFRWVDGDWKLKVLDDGNLFAGEFVTPSSGDFIAWGDTSG</sequence>